<keyword evidence="4" id="KW-0597">Phosphoprotein</keyword>
<dbReference type="SMART" id="SM00091">
    <property type="entry name" value="PAS"/>
    <property type="match status" value="2"/>
</dbReference>
<dbReference type="eggNOG" id="COG3322">
    <property type="taxonomic scope" value="Bacteria"/>
</dbReference>
<dbReference type="InterPro" id="IPR035965">
    <property type="entry name" value="PAS-like_dom_sf"/>
</dbReference>
<evidence type="ECO:0000256" key="2">
    <source>
        <dbReference type="ARBA" id="ARBA00004370"/>
    </source>
</evidence>
<dbReference type="Proteomes" id="UP000016587">
    <property type="component" value="Chromosome"/>
</dbReference>
<evidence type="ECO:0000256" key="5">
    <source>
        <dbReference type="ARBA" id="ARBA00022679"/>
    </source>
</evidence>
<dbReference type="SMART" id="SM00387">
    <property type="entry name" value="HATPase_c"/>
    <property type="match status" value="1"/>
</dbReference>
<dbReference type="CDD" id="cd00082">
    <property type="entry name" value="HisKA"/>
    <property type="match status" value="1"/>
</dbReference>
<dbReference type="InterPro" id="IPR050736">
    <property type="entry name" value="Sensor_HK_Regulatory"/>
</dbReference>
<dbReference type="InterPro" id="IPR036097">
    <property type="entry name" value="HisK_dim/P_sf"/>
</dbReference>
<reference evidence="13" key="2">
    <citation type="submission" date="2013-07" db="EMBL/GenBank/DDBJ databases">
        <authorList>
            <person name="Morais-Silva F.O."/>
            <person name="Rezende A.M."/>
            <person name="Pimentel C."/>
            <person name="Resende D.M."/>
            <person name="Santos C.I."/>
            <person name="Clemente C."/>
            <person name="de Oliveira L.M."/>
            <person name="da Silva S.M."/>
            <person name="Costa D.A."/>
            <person name="Varela-Raposo A."/>
            <person name="Horacio E.C.A."/>
            <person name="Matos M."/>
            <person name="Flores O."/>
            <person name="Ruiz J.C."/>
            <person name="Rodrigues-Pousada C."/>
        </authorList>
    </citation>
    <scope>NUCLEOTIDE SEQUENCE [LARGE SCALE GENOMIC DNA]</scope>
    <source>
        <strain evidence="13">ATCC 19364 / DSM 1382 / NCIMB 9332 / VKM B-1759</strain>
    </source>
</reference>
<dbReference type="GO" id="GO:0000155">
    <property type="term" value="F:phosphorelay sensor kinase activity"/>
    <property type="evidence" value="ECO:0007669"/>
    <property type="project" value="InterPro"/>
</dbReference>
<dbReference type="EMBL" id="CP006585">
    <property type="protein sequence ID" value="AGW14343.1"/>
    <property type="molecule type" value="Genomic_DNA"/>
</dbReference>
<evidence type="ECO:0000256" key="3">
    <source>
        <dbReference type="ARBA" id="ARBA00012438"/>
    </source>
</evidence>
<feature type="domain" description="Histidine kinase" evidence="9">
    <location>
        <begin position="631"/>
        <end position="868"/>
    </location>
</feature>
<dbReference type="PANTHER" id="PTHR43711">
    <property type="entry name" value="TWO-COMPONENT HISTIDINE KINASE"/>
    <property type="match status" value="1"/>
</dbReference>
<evidence type="ECO:0000256" key="1">
    <source>
        <dbReference type="ARBA" id="ARBA00000085"/>
    </source>
</evidence>
<dbReference type="SMART" id="SM00304">
    <property type="entry name" value="HAMP"/>
    <property type="match status" value="1"/>
</dbReference>
<evidence type="ECO:0000256" key="7">
    <source>
        <dbReference type="ARBA" id="ARBA00023012"/>
    </source>
</evidence>
<evidence type="ECO:0000256" key="8">
    <source>
        <dbReference type="SAM" id="Phobius"/>
    </source>
</evidence>
<dbReference type="Gene3D" id="6.10.340.10">
    <property type="match status" value="1"/>
</dbReference>
<dbReference type="FunFam" id="3.30.565.10:FF:000006">
    <property type="entry name" value="Sensor histidine kinase WalK"/>
    <property type="match status" value="1"/>
</dbReference>
<dbReference type="SUPFAM" id="SSF55785">
    <property type="entry name" value="PYP-like sensor domain (PAS domain)"/>
    <property type="match status" value="2"/>
</dbReference>
<proteinExistence type="predicted"/>
<dbReference type="HOGENOM" id="CLU_009587_1_0_7"/>
<dbReference type="CDD" id="cd00130">
    <property type="entry name" value="PAS"/>
    <property type="match status" value="1"/>
</dbReference>
<dbReference type="STRING" id="1121448.DGI_2612"/>
<dbReference type="RefSeq" id="WP_021761351.1">
    <property type="nucleotide sequence ID" value="NC_022444.1"/>
</dbReference>
<dbReference type="PRINTS" id="PR00344">
    <property type="entry name" value="BCTRLSENSOR"/>
</dbReference>
<keyword evidence="8" id="KW-1133">Transmembrane helix</keyword>
<dbReference type="InterPro" id="IPR004358">
    <property type="entry name" value="Sig_transdc_His_kin-like_C"/>
</dbReference>
<dbReference type="SMART" id="SM00388">
    <property type="entry name" value="HisKA"/>
    <property type="match status" value="1"/>
</dbReference>
<dbReference type="InterPro" id="IPR003594">
    <property type="entry name" value="HATPase_dom"/>
</dbReference>
<dbReference type="InterPro" id="IPR007892">
    <property type="entry name" value="CHASE4"/>
</dbReference>
<keyword evidence="8" id="KW-0472">Membrane</keyword>
<comment type="catalytic activity">
    <reaction evidence="1">
        <text>ATP + protein L-histidine = ADP + protein N-phospho-L-histidine.</text>
        <dbReference type="EC" id="2.7.13.3"/>
    </reaction>
</comment>
<evidence type="ECO:0000259" key="10">
    <source>
        <dbReference type="PROSITE" id="PS50112"/>
    </source>
</evidence>
<dbReference type="InterPro" id="IPR005467">
    <property type="entry name" value="His_kinase_dom"/>
</dbReference>
<dbReference type="AlphaFoldDB" id="T2GDF2"/>
<feature type="domain" description="PAS" evidence="10">
    <location>
        <begin position="474"/>
        <end position="514"/>
    </location>
</feature>
<dbReference type="PATRIC" id="fig|1121448.10.peg.2563"/>
<dbReference type="KEGG" id="dgg:DGI_2612"/>
<organism evidence="12 13">
    <name type="scientific">Megalodesulfovibrio gigas (strain ATCC 19364 / DSM 1382 / NCIMB 9332 / VKM B-1759)</name>
    <name type="common">Desulfovibrio gigas</name>
    <dbReference type="NCBI Taxonomy" id="1121448"/>
    <lineage>
        <taxon>Bacteria</taxon>
        <taxon>Pseudomonadati</taxon>
        <taxon>Thermodesulfobacteriota</taxon>
        <taxon>Desulfovibrionia</taxon>
        <taxon>Desulfovibrionales</taxon>
        <taxon>Desulfovibrionaceae</taxon>
        <taxon>Megalodesulfovibrio</taxon>
    </lineage>
</organism>
<dbReference type="Gene3D" id="3.30.450.20">
    <property type="entry name" value="PAS domain"/>
    <property type="match status" value="2"/>
</dbReference>
<dbReference type="SUPFAM" id="SSF47384">
    <property type="entry name" value="Homodimeric domain of signal transducing histidine kinase"/>
    <property type="match status" value="1"/>
</dbReference>
<dbReference type="InterPro" id="IPR000014">
    <property type="entry name" value="PAS"/>
</dbReference>
<dbReference type="Pfam" id="PF08448">
    <property type="entry name" value="PAS_4"/>
    <property type="match status" value="1"/>
</dbReference>
<dbReference type="NCBIfam" id="TIGR00229">
    <property type="entry name" value="sensory_box"/>
    <property type="match status" value="2"/>
</dbReference>
<dbReference type="OrthoDB" id="9762798at2"/>
<feature type="transmembrane region" description="Helical" evidence="8">
    <location>
        <begin position="263"/>
        <end position="286"/>
    </location>
</feature>
<comment type="subcellular location">
    <subcellularLocation>
        <location evidence="2">Membrane</location>
    </subcellularLocation>
</comment>
<feature type="domain" description="HAMP" evidence="11">
    <location>
        <begin position="288"/>
        <end position="341"/>
    </location>
</feature>
<evidence type="ECO:0000259" key="9">
    <source>
        <dbReference type="PROSITE" id="PS50109"/>
    </source>
</evidence>
<dbReference type="PROSITE" id="PS50112">
    <property type="entry name" value="PAS"/>
    <property type="match status" value="2"/>
</dbReference>
<keyword evidence="7" id="KW-0902">Two-component regulatory system</keyword>
<keyword evidence="8" id="KW-0812">Transmembrane</keyword>
<dbReference type="InterPro" id="IPR013656">
    <property type="entry name" value="PAS_4"/>
</dbReference>
<evidence type="ECO:0000256" key="4">
    <source>
        <dbReference type="ARBA" id="ARBA00022553"/>
    </source>
</evidence>
<dbReference type="GO" id="GO:0016020">
    <property type="term" value="C:membrane"/>
    <property type="evidence" value="ECO:0007669"/>
    <property type="project" value="UniProtKB-SubCell"/>
</dbReference>
<dbReference type="CDD" id="cd06225">
    <property type="entry name" value="HAMP"/>
    <property type="match status" value="1"/>
</dbReference>
<dbReference type="InterPro" id="IPR003660">
    <property type="entry name" value="HAMP_dom"/>
</dbReference>
<keyword evidence="5" id="KW-0808">Transferase</keyword>
<evidence type="ECO:0000313" key="12">
    <source>
        <dbReference type="EMBL" id="AGW14343.1"/>
    </source>
</evidence>
<evidence type="ECO:0000313" key="13">
    <source>
        <dbReference type="Proteomes" id="UP000016587"/>
    </source>
</evidence>
<evidence type="ECO:0000259" key="11">
    <source>
        <dbReference type="PROSITE" id="PS50885"/>
    </source>
</evidence>
<feature type="domain" description="PAS" evidence="10">
    <location>
        <begin position="353"/>
        <end position="399"/>
    </location>
</feature>
<dbReference type="Gene3D" id="1.10.287.130">
    <property type="match status" value="1"/>
</dbReference>
<dbReference type="InterPro" id="IPR003661">
    <property type="entry name" value="HisK_dim/P_dom"/>
</dbReference>
<dbReference type="EC" id="2.7.13.3" evidence="3"/>
<dbReference type="Pfam" id="PF02518">
    <property type="entry name" value="HATPase_c"/>
    <property type="match status" value="1"/>
</dbReference>
<sequence>MTIRLQSILSIALATVVMLAGTIIALHFLLLQRFEELEHDQAQQDATRVELTLAQSIQALHSLNNDWANWNATCDFVQTEDEAVRHEYIAQNLQDPTLATNAMHAVAYLDANGGMIWSGGWHPDLESATALPQGVVDLLTTRELLRTPPEAGAYGLVLLPEGPMLISSRPVRSSEYTGPVCGTLIMGRRLDGEVLKSLRQQTQTQLSIHNGTAHEGADTTQIRVAPEQDQLRIDVPVQDIFGNPAIILEFFKPRTVMQKGREAILYAALAVTFSVVALALMIQRLLETRIMSRIRSLGQQAERLAVSGMPGQQVYLAGDDEIAGLAGSINTMLHALEESRRQQLRQLESLKEQEVFLATVLDSLQAGILQLDPQTHLILDANAFAEKVLGRSREELRGRLCHGFLCPAELGSCPVTDLGQTEDLSVRHLIDATGKRIPVLKSATLLERHGQTILLESFVDITELQAAQEQLRISEETYRTIFTSTGAALVMLDDTGKVALANEEFARMAGVSRELLEQTRPHWTRFFSSEAQPGMQTMLERAHERIANLECDFLRHDGSTRHVSFTVADLPQLGWHIISLLDVTGRRQTEAALRAAHDTLEATVAERTRELEQAVRRLKQMDAIKSSFLSSASHELRTPLTSIMGFAKLMERTFRRVFLPLATTPLQQERAAEHMRNLKIMQQEGERLTRLVNDLLDLNAIESGSMDWQEEPVHMAGLLQRVATACEATLKPEVAMRVLLPAKLPTLKADPERLRQLFTNLLSNAAKFTDQGAITLSAAVAEDRRTLQVTVADTGQGIAPDILEHIFERFYQSAPGLSDAEGLRDKPRGAGLGLAICREIVEHYGGAIHVQSTLGQGSRFVVSLPMTMETGEI</sequence>
<name>T2GDF2_MEGG1</name>
<protein>
    <recommendedName>
        <fullName evidence="3">histidine kinase</fullName>
        <ecNumber evidence="3">2.7.13.3</ecNumber>
    </recommendedName>
</protein>
<dbReference type="InterPro" id="IPR036890">
    <property type="entry name" value="HATPase_C_sf"/>
</dbReference>
<dbReference type="SUPFAM" id="SSF55874">
    <property type="entry name" value="ATPase domain of HSP90 chaperone/DNA topoisomerase II/histidine kinase"/>
    <property type="match status" value="1"/>
</dbReference>
<dbReference type="PANTHER" id="PTHR43711:SF1">
    <property type="entry name" value="HISTIDINE KINASE 1"/>
    <property type="match status" value="1"/>
</dbReference>
<evidence type="ECO:0000256" key="6">
    <source>
        <dbReference type="ARBA" id="ARBA00022777"/>
    </source>
</evidence>
<dbReference type="PROSITE" id="PS50885">
    <property type="entry name" value="HAMP"/>
    <property type="match status" value="1"/>
</dbReference>
<gene>
    <name evidence="12" type="ORF">DGI_2612</name>
</gene>
<keyword evidence="6" id="KW-0418">Kinase</keyword>
<dbReference type="Pfam" id="PF05228">
    <property type="entry name" value="CHASE4"/>
    <property type="match status" value="1"/>
</dbReference>
<dbReference type="Pfam" id="PF13426">
    <property type="entry name" value="PAS_9"/>
    <property type="match status" value="1"/>
</dbReference>
<dbReference type="Gene3D" id="3.30.565.10">
    <property type="entry name" value="Histidine kinase-like ATPase, C-terminal domain"/>
    <property type="match status" value="1"/>
</dbReference>
<dbReference type="PROSITE" id="PS50109">
    <property type="entry name" value="HIS_KIN"/>
    <property type="match status" value="1"/>
</dbReference>
<dbReference type="Pfam" id="PF00512">
    <property type="entry name" value="HisKA"/>
    <property type="match status" value="1"/>
</dbReference>
<feature type="transmembrane region" description="Helical" evidence="8">
    <location>
        <begin position="6"/>
        <end position="31"/>
    </location>
</feature>
<reference evidence="12 13" key="1">
    <citation type="journal article" date="2013" name="J. Bacteriol.">
        <title>Roles of HynAB and Ech, the only two hydrogenases found in the model sulfate reducer Desulfovibrio gigas.</title>
        <authorList>
            <person name="Morais-Silva F.O."/>
            <person name="Santos C.I."/>
            <person name="Rodrigues R."/>
            <person name="Pereira I.A."/>
            <person name="Rodrigues-Pousada C."/>
        </authorList>
    </citation>
    <scope>NUCLEOTIDE SEQUENCE [LARGE SCALE GENOMIC DNA]</scope>
    <source>
        <strain evidence="13">ATCC 19364 / DSM 1382 / NCIMB 9332 / VKM B-1759</strain>
    </source>
</reference>
<keyword evidence="13" id="KW-1185">Reference proteome</keyword>
<dbReference type="eggNOG" id="COG2205">
    <property type="taxonomic scope" value="Bacteria"/>
</dbReference>
<accession>T2GDF2</accession>